<dbReference type="InParanoid" id="A0A0D0AYZ6"/>
<reference evidence="3 4" key="1">
    <citation type="submission" date="2014-04" db="EMBL/GenBank/DDBJ databases">
        <authorList>
            <consortium name="DOE Joint Genome Institute"/>
            <person name="Kuo A."/>
            <person name="Ruytinx J."/>
            <person name="Rineau F."/>
            <person name="Colpaert J."/>
            <person name="Kohler A."/>
            <person name="Nagy L.G."/>
            <person name="Floudas D."/>
            <person name="Copeland A."/>
            <person name="Barry K.W."/>
            <person name="Cichocki N."/>
            <person name="Veneault-Fourrey C."/>
            <person name="LaButti K."/>
            <person name="Lindquist E.A."/>
            <person name="Lipzen A."/>
            <person name="Lundell T."/>
            <person name="Morin E."/>
            <person name="Murat C."/>
            <person name="Sun H."/>
            <person name="Tunlid A."/>
            <person name="Henrissat B."/>
            <person name="Grigoriev I.V."/>
            <person name="Hibbett D.S."/>
            <person name="Martin F."/>
            <person name="Nordberg H.P."/>
            <person name="Cantor M.N."/>
            <person name="Hua S.X."/>
        </authorList>
    </citation>
    <scope>NUCLEOTIDE SEQUENCE [LARGE SCALE GENOMIC DNA]</scope>
    <source>
        <strain evidence="3 4">UH-Slu-Lm8-n1</strain>
    </source>
</reference>
<evidence type="ECO:0000259" key="2">
    <source>
        <dbReference type="Pfam" id="PF24883"/>
    </source>
</evidence>
<protein>
    <recommendedName>
        <fullName evidence="2">Nephrocystin 3-like N-terminal domain-containing protein</fullName>
    </recommendedName>
</protein>
<organism evidence="3 4">
    <name type="scientific">Suillus luteus UH-Slu-Lm8-n1</name>
    <dbReference type="NCBI Taxonomy" id="930992"/>
    <lineage>
        <taxon>Eukaryota</taxon>
        <taxon>Fungi</taxon>
        <taxon>Dikarya</taxon>
        <taxon>Basidiomycota</taxon>
        <taxon>Agaricomycotina</taxon>
        <taxon>Agaricomycetes</taxon>
        <taxon>Agaricomycetidae</taxon>
        <taxon>Boletales</taxon>
        <taxon>Suillineae</taxon>
        <taxon>Suillaceae</taxon>
        <taxon>Suillus</taxon>
    </lineage>
</organism>
<proteinExistence type="predicted"/>
<dbReference type="EMBL" id="KN835339">
    <property type="protein sequence ID" value="KIK39522.1"/>
    <property type="molecule type" value="Genomic_DNA"/>
</dbReference>
<keyword evidence="1" id="KW-0677">Repeat</keyword>
<keyword evidence="4" id="KW-1185">Reference proteome</keyword>
<evidence type="ECO:0000256" key="1">
    <source>
        <dbReference type="ARBA" id="ARBA00022737"/>
    </source>
</evidence>
<dbReference type="SUPFAM" id="SSF52540">
    <property type="entry name" value="P-loop containing nucleoside triphosphate hydrolases"/>
    <property type="match status" value="1"/>
</dbReference>
<reference evidence="4" key="2">
    <citation type="submission" date="2015-01" db="EMBL/GenBank/DDBJ databases">
        <title>Evolutionary Origins and Diversification of the Mycorrhizal Mutualists.</title>
        <authorList>
            <consortium name="DOE Joint Genome Institute"/>
            <consortium name="Mycorrhizal Genomics Consortium"/>
            <person name="Kohler A."/>
            <person name="Kuo A."/>
            <person name="Nagy L.G."/>
            <person name="Floudas D."/>
            <person name="Copeland A."/>
            <person name="Barry K.W."/>
            <person name="Cichocki N."/>
            <person name="Veneault-Fourrey C."/>
            <person name="LaButti K."/>
            <person name="Lindquist E.A."/>
            <person name="Lipzen A."/>
            <person name="Lundell T."/>
            <person name="Morin E."/>
            <person name="Murat C."/>
            <person name="Riley R."/>
            <person name="Ohm R."/>
            <person name="Sun H."/>
            <person name="Tunlid A."/>
            <person name="Henrissat B."/>
            <person name="Grigoriev I.V."/>
            <person name="Hibbett D.S."/>
            <person name="Martin F."/>
        </authorList>
    </citation>
    <scope>NUCLEOTIDE SEQUENCE [LARGE SCALE GENOMIC DNA]</scope>
    <source>
        <strain evidence="4">UH-Slu-Lm8-n1</strain>
    </source>
</reference>
<dbReference type="PANTHER" id="PTHR10039">
    <property type="entry name" value="AMELOGENIN"/>
    <property type="match status" value="1"/>
</dbReference>
<dbReference type="Proteomes" id="UP000054485">
    <property type="component" value="Unassembled WGS sequence"/>
</dbReference>
<evidence type="ECO:0000313" key="4">
    <source>
        <dbReference type="Proteomes" id="UP000054485"/>
    </source>
</evidence>
<dbReference type="Gene3D" id="3.40.50.300">
    <property type="entry name" value="P-loop containing nucleotide triphosphate hydrolases"/>
    <property type="match status" value="1"/>
</dbReference>
<dbReference type="InterPro" id="IPR056884">
    <property type="entry name" value="NPHP3-like_N"/>
</dbReference>
<gene>
    <name evidence="3" type="ORF">CY34DRAFT_328210</name>
</gene>
<dbReference type="InterPro" id="IPR027417">
    <property type="entry name" value="P-loop_NTPase"/>
</dbReference>
<sequence length="570" mass="65002">MYLNKSLCIKNPCAWSKSHPFIADWLSTETIPKLFISGKPGTGKSILAAHMIDITQKEDTGHRGVLLYYFCGADPAADQYSDIRQETSSKAILMTLLRQIVSACHHNTAGLSEVMKYVLASGHGMLSELGLRTRIVNLLESFDTVRIIIDAVDRCENRAFQQDGLMPWILNNMTAHARILFIGCQNPHVASLLAGLPMIVLGSDGTTQSDLEAYARHVVQIYIGSDDLDEAHLVQNLVTRSENMFQYIFLVKNLTQNPLLYHLERRIQFLNDTPIGIFGMYKYYLAVQLQRFFDSDQIHLERVLEILLQFLTFSPSPVTPLIFLQALQSCPLVQRLELNPESDERAIYLAQHAAGVLFDVRVTTTGVRHLVPVHSTLSEYFLVSGGNQRYNTDDISLATQEALVSLHNAVRETGPKSLLEFCCKGLQHQDFNGFLHRYQYAADVCRQSLGDTSTRGVRPDISRQEIDCERLQAQLWRDSTFSICDSLALERSWMDRQWDSLKEDGEWFREHSSVMEDYESLDEETLAPSLRLEISRWRNVVFPLMKEQMELRQNALSELQTRHLSAYAFR</sequence>
<feature type="domain" description="Nephrocystin 3-like N-terminal" evidence="2">
    <location>
        <begin position="13"/>
        <end position="172"/>
    </location>
</feature>
<evidence type="ECO:0000313" key="3">
    <source>
        <dbReference type="EMBL" id="KIK39522.1"/>
    </source>
</evidence>
<dbReference type="HOGENOM" id="CLU_478304_0_0_1"/>
<dbReference type="OrthoDB" id="2625791at2759"/>
<name>A0A0D0AYZ6_9AGAM</name>
<dbReference type="AlphaFoldDB" id="A0A0D0AYZ6"/>
<accession>A0A0D0AYZ6</accession>
<dbReference type="Pfam" id="PF24883">
    <property type="entry name" value="NPHP3_N"/>
    <property type="match status" value="1"/>
</dbReference>